<protein>
    <submittedName>
        <fullName evidence="2">Ohr subfamily peroxiredoxin</fullName>
    </submittedName>
</protein>
<dbReference type="Gene3D" id="3.30.300.20">
    <property type="match status" value="1"/>
</dbReference>
<dbReference type="InterPro" id="IPR019953">
    <property type="entry name" value="OHR"/>
</dbReference>
<gene>
    <name evidence="2" type="ORF">C8N29_11099</name>
</gene>
<evidence type="ECO:0000313" key="2">
    <source>
        <dbReference type="EMBL" id="PTQ88950.1"/>
    </source>
</evidence>
<dbReference type="PANTHER" id="PTHR33797:SF2">
    <property type="entry name" value="ORGANIC HYDROPEROXIDE RESISTANCE PROTEIN-LIKE"/>
    <property type="match status" value="1"/>
</dbReference>
<dbReference type="NCBIfam" id="TIGR03561">
    <property type="entry name" value="organ_hyd_perox"/>
    <property type="match status" value="1"/>
</dbReference>
<proteinExistence type="inferred from homology"/>
<evidence type="ECO:0000256" key="1">
    <source>
        <dbReference type="ARBA" id="ARBA00007378"/>
    </source>
</evidence>
<dbReference type="InterPro" id="IPR015946">
    <property type="entry name" value="KH_dom-like_a/b"/>
</dbReference>
<comment type="caution">
    <text evidence="2">The sequence shown here is derived from an EMBL/GenBank/DDBJ whole genome shotgun (WGS) entry which is preliminary data.</text>
</comment>
<name>A0A2T5IY92_9GAMM</name>
<dbReference type="SUPFAM" id="SSF82784">
    <property type="entry name" value="OsmC-like"/>
    <property type="match status" value="1"/>
</dbReference>
<dbReference type="EMBL" id="QAON01000010">
    <property type="protein sequence ID" value="PTQ88950.1"/>
    <property type="molecule type" value="Genomic_DNA"/>
</dbReference>
<reference evidence="2 3" key="1">
    <citation type="submission" date="2018-04" db="EMBL/GenBank/DDBJ databases">
        <title>Genomic Encyclopedia of Archaeal and Bacterial Type Strains, Phase II (KMG-II): from individual species to whole genera.</title>
        <authorList>
            <person name="Goeker M."/>
        </authorList>
    </citation>
    <scope>NUCLEOTIDE SEQUENCE [LARGE SCALE GENOMIC DNA]</scope>
    <source>
        <strain evidence="2 3">DSM 5822</strain>
    </source>
</reference>
<accession>A0A2T5IY92</accession>
<dbReference type="InterPro" id="IPR003718">
    <property type="entry name" value="OsmC/Ohr_fam"/>
</dbReference>
<keyword evidence="3" id="KW-1185">Reference proteome</keyword>
<dbReference type="Proteomes" id="UP000244223">
    <property type="component" value="Unassembled WGS sequence"/>
</dbReference>
<evidence type="ECO:0000313" key="3">
    <source>
        <dbReference type="Proteomes" id="UP000244223"/>
    </source>
</evidence>
<dbReference type="PANTHER" id="PTHR33797">
    <property type="entry name" value="ORGANIC HYDROPEROXIDE RESISTANCE PROTEIN-LIKE"/>
    <property type="match status" value="1"/>
</dbReference>
<organism evidence="2 3">
    <name type="scientific">Agitococcus lubricus</name>
    <dbReference type="NCBI Taxonomy" id="1077255"/>
    <lineage>
        <taxon>Bacteria</taxon>
        <taxon>Pseudomonadati</taxon>
        <taxon>Pseudomonadota</taxon>
        <taxon>Gammaproteobacteria</taxon>
        <taxon>Moraxellales</taxon>
        <taxon>Moraxellaceae</taxon>
        <taxon>Agitococcus</taxon>
    </lineage>
</organism>
<dbReference type="GO" id="GO:0006979">
    <property type="term" value="P:response to oxidative stress"/>
    <property type="evidence" value="ECO:0007669"/>
    <property type="project" value="InterPro"/>
</dbReference>
<dbReference type="Gene3D" id="2.20.25.10">
    <property type="match status" value="1"/>
</dbReference>
<sequence>MPVLFALSSVLLNCLLVILLSVYSVRQERIEVMSLDKVLYQATATATGGRDGRAVTRDGMVDLRLTTPKELGGFGGDGVNPEQLFACGYSACFLGAMKFVAMRDKLAMPSNSQVTGTVGIGPIATGFGLEVALTIYVPNMPLEQAQLLVERAHQVCPYSNATRQNIDVRLHVITDQALLSI</sequence>
<dbReference type="Pfam" id="PF02566">
    <property type="entry name" value="OsmC"/>
    <property type="match status" value="1"/>
</dbReference>
<dbReference type="InterPro" id="IPR036102">
    <property type="entry name" value="OsmC/Ohrsf"/>
</dbReference>
<comment type="similarity">
    <text evidence="1">Belongs to the OsmC/Ohr family.</text>
</comment>
<dbReference type="AlphaFoldDB" id="A0A2T5IY92"/>